<dbReference type="OrthoDB" id="1666833at2"/>
<dbReference type="HOGENOM" id="CLU_180670_0_0_9"/>
<evidence type="ECO:0000313" key="2">
    <source>
        <dbReference type="Proteomes" id="UP000016662"/>
    </source>
</evidence>
<comment type="caution">
    <text evidence="1">The sequence shown here is derived from an EMBL/GenBank/DDBJ whole genome shotgun (WGS) entry which is preliminary data.</text>
</comment>
<accession>U2KGP7</accession>
<dbReference type="EMBL" id="AWVF01000321">
    <property type="protein sequence ID" value="ERJ91275.1"/>
    <property type="molecule type" value="Genomic_DNA"/>
</dbReference>
<dbReference type="RefSeq" id="WP_021680786.1">
    <property type="nucleotide sequence ID" value="NZ_KI260306.1"/>
</dbReference>
<sequence length="64" mass="7685">MNEGYKLLSAAIIKQCLLDYREVLQSNDIITKLECEQFLRSQWFDFMSDMNGERLIKMMREEFA</sequence>
<evidence type="ECO:0000313" key="1">
    <source>
        <dbReference type="EMBL" id="ERJ91275.1"/>
    </source>
</evidence>
<keyword evidence="2" id="KW-1185">Reference proteome</keyword>
<organism evidence="1 2">
    <name type="scientific">Ruminococcus callidus ATCC 27760</name>
    <dbReference type="NCBI Taxonomy" id="411473"/>
    <lineage>
        <taxon>Bacteria</taxon>
        <taxon>Bacillati</taxon>
        <taxon>Bacillota</taxon>
        <taxon>Clostridia</taxon>
        <taxon>Eubacteriales</taxon>
        <taxon>Oscillospiraceae</taxon>
        <taxon>Ruminococcus</taxon>
    </lineage>
</organism>
<reference evidence="1 2" key="1">
    <citation type="submission" date="2013-07" db="EMBL/GenBank/DDBJ databases">
        <authorList>
            <person name="Weinstock G."/>
            <person name="Sodergren E."/>
            <person name="Wylie T."/>
            <person name="Fulton L."/>
            <person name="Fulton R."/>
            <person name="Fronick C."/>
            <person name="O'Laughlin M."/>
            <person name="Godfrey J."/>
            <person name="Miner T."/>
            <person name="Herter B."/>
            <person name="Appelbaum E."/>
            <person name="Cordes M."/>
            <person name="Lek S."/>
            <person name="Wollam A."/>
            <person name="Pepin K.H."/>
            <person name="Palsikar V.B."/>
            <person name="Mitreva M."/>
            <person name="Wilson R.K."/>
        </authorList>
    </citation>
    <scope>NUCLEOTIDE SEQUENCE [LARGE SCALE GENOMIC DNA]</scope>
    <source>
        <strain evidence="1 2">ATCC 27760</strain>
    </source>
</reference>
<gene>
    <name evidence="1" type="ORF">RUMCAL_02614</name>
</gene>
<dbReference type="eggNOG" id="ENOG5032K8U">
    <property type="taxonomic scope" value="Bacteria"/>
</dbReference>
<protein>
    <submittedName>
        <fullName evidence="1">Uncharacterized protein</fullName>
    </submittedName>
</protein>
<name>U2KGP7_9FIRM</name>
<dbReference type="AlphaFoldDB" id="U2KGP7"/>
<dbReference type="Proteomes" id="UP000016662">
    <property type="component" value="Unassembled WGS sequence"/>
</dbReference>
<proteinExistence type="predicted"/>
<dbReference type="STRING" id="411473.RUMCAL_02614"/>
<dbReference type="PATRIC" id="fig|411473.3.peg.2186"/>